<keyword evidence="3" id="KW-1185">Reference proteome</keyword>
<feature type="region of interest" description="Disordered" evidence="1">
    <location>
        <begin position="1"/>
        <end position="26"/>
    </location>
</feature>
<name>B9L190_THERP</name>
<evidence type="ECO:0000313" key="3">
    <source>
        <dbReference type="Proteomes" id="UP000000447"/>
    </source>
</evidence>
<sequence>MPDRLDKTAIGCALPPHRRGSEKITTESVPARVAVGHPLATGTAKASWLVSW</sequence>
<evidence type="ECO:0000256" key="1">
    <source>
        <dbReference type="SAM" id="MobiDB-lite"/>
    </source>
</evidence>
<dbReference type="HOGENOM" id="CLU_3085756_0_0_0"/>
<evidence type="ECO:0000313" key="2">
    <source>
        <dbReference type="EMBL" id="ACM05358.1"/>
    </source>
</evidence>
<dbReference type="STRING" id="309801.trd_1800"/>
<dbReference type="AlphaFoldDB" id="B9L190"/>
<accession>B9L190</accession>
<gene>
    <name evidence="2" type="ordered locus">trd_1800</name>
</gene>
<protein>
    <submittedName>
        <fullName evidence="2">Uncharacterized protein</fullName>
    </submittedName>
</protein>
<organism evidence="2 3">
    <name type="scientific">Thermomicrobium roseum (strain ATCC 27502 / DSM 5159 / P-2)</name>
    <dbReference type="NCBI Taxonomy" id="309801"/>
    <lineage>
        <taxon>Bacteria</taxon>
        <taxon>Pseudomonadati</taxon>
        <taxon>Thermomicrobiota</taxon>
        <taxon>Thermomicrobia</taxon>
        <taxon>Thermomicrobiales</taxon>
        <taxon>Thermomicrobiaceae</taxon>
        <taxon>Thermomicrobium</taxon>
    </lineage>
</organism>
<reference evidence="2 3" key="1">
    <citation type="journal article" date="2009" name="PLoS ONE">
        <title>Complete genome sequence of the aerobic CO-oxidizing thermophile Thermomicrobium roseum.</title>
        <authorList>
            <person name="Wu D."/>
            <person name="Raymond J."/>
            <person name="Wu M."/>
            <person name="Chatterji S."/>
            <person name="Ren Q."/>
            <person name="Graham J.E."/>
            <person name="Bryant D.A."/>
            <person name="Robb F."/>
            <person name="Colman A."/>
            <person name="Tallon L.J."/>
            <person name="Badger J.H."/>
            <person name="Madupu R."/>
            <person name="Ward N.L."/>
            <person name="Eisen J.A."/>
        </authorList>
    </citation>
    <scope>NUCLEOTIDE SEQUENCE [LARGE SCALE GENOMIC DNA]</scope>
    <source>
        <strain evidence="3">ATCC 27502 / DSM 5159 / P-2</strain>
    </source>
</reference>
<dbReference type="Proteomes" id="UP000000447">
    <property type="component" value="Chromosome"/>
</dbReference>
<dbReference type="EMBL" id="CP001275">
    <property type="protein sequence ID" value="ACM05358.1"/>
    <property type="molecule type" value="Genomic_DNA"/>
</dbReference>
<proteinExistence type="predicted"/>
<dbReference type="KEGG" id="tro:trd_1800"/>